<dbReference type="AlphaFoldDB" id="A0A9X2VYY3"/>
<evidence type="ECO:0000256" key="9">
    <source>
        <dbReference type="ARBA" id="ARBA00023315"/>
    </source>
</evidence>
<dbReference type="EC" id="2.3.1.20" evidence="4 11"/>
<dbReference type="GO" id="GO:0005886">
    <property type="term" value="C:plasma membrane"/>
    <property type="evidence" value="ECO:0007669"/>
    <property type="project" value="TreeGrafter"/>
</dbReference>
<evidence type="ECO:0000256" key="1">
    <source>
        <dbReference type="ARBA" id="ARBA00004771"/>
    </source>
</evidence>
<evidence type="ECO:0000259" key="13">
    <source>
        <dbReference type="Pfam" id="PF06974"/>
    </source>
</evidence>
<evidence type="ECO:0000259" key="12">
    <source>
        <dbReference type="Pfam" id="PF03007"/>
    </source>
</evidence>
<feature type="domain" description="O-acyltransferase WSD1 C-terminal" evidence="13">
    <location>
        <begin position="305"/>
        <end position="446"/>
    </location>
</feature>
<protein>
    <recommendedName>
        <fullName evidence="4 11">Diacylglycerol O-acyltransferase</fullName>
        <ecNumber evidence="4 11">2.3.1.20</ecNumber>
    </recommendedName>
</protein>
<evidence type="ECO:0000256" key="5">
    <source>
        <dbReference type="ARBA" id="ARBA00022516"/>
    </source>
</evidence>
<keyword evidence="8 11" id="KW-0443">Lipid metabolism</keyword>
<accession>A0A9X2VYY3</accession>
<sequence length="455" mass="49057">MDRLSPLDAAFLEVEDADPHASLAIASMAVLEGPAPARDEFTAAIGARFRTIRRSRQKVRRVPLDLGLPVWVDDPDFDLDYHLRRTALPHPGDDRALTDLVARIMAQRLDRDRPLWECWVVEGLADGRWAMLTKVHHCLVDGVAGTRLYSAVFDDSTSCDVDDVAFEAAPGTVRLLADAIGDLVLNPVEQLRLLGRLPGLLAGRLTDTVRGLTALAGAVVPARASSLSGPIGVPRRYRVARLALTDVIEVGRAFGVTVNDVVLAAISAGLRAVLLHRGETPEPDSVRTMVPVSVRADGHRDSIDNRVSVILPFLPVDLADPVEVLREVHRRMTALKAEKESEAGAAMTSLAEHEPHAPLSWGIRLVGRLPQRNVVTVTTNVPGPTEPVRVLGRRILEILPYVPIALRLRTGVAVLSYAGTLAVGVTADYDSTPDVDLVVDTVQRTIGALTAEAAG</sequence>
<keyword evidence="6 11" id="KW-0808">Transferase</keyword>
<name>A0A9X2VYY3_9PSEU</name>
<dbReference type="SUPFAM" id="SSF52777">
    <property type="entry name" value="CoA-dependent acyltransferases"/>
    <property type="match status" value="1"/>
</dbReference>
<dbReference type="RefSeq" id="WP_259630178.1">
    <property type="nucleotide sequence ID" value="NZ_JANYMP010000053.1"/>
</dbReference>
<evidence type="ECO:0000256" key="10">
    <source>
        <dbReference type="ARBA" id="ARBA00048109"/>
    </source>
</evidence>
<evidence type="ECO:0000256" key="11">
    <source>
        <dbReference type="RuleBase" id="RU361241"/>
    </source>
</evidence>
<dbReference type="PANTHER" id="PTHR31650:SF1">
    <property type="entry name" value="WAX ESTER SYNTHASE_DIACYLGLYCEROL ACYLTRANSFERASE 4-RELATED"/>
    <property type="match status" value="1"/>
</dbReference>
<evidence type="ECO:0000256" key="6">
    <source>
        <dbReference type="ARBA" id="ARBA00022679"/>
    </source>
</evidence>
<dbReference type="GO" id="GO:0004144">
    <property type="term" value="F:diacylglycerol O-acyltransferase activity"/>
    <property type="evidence" value="ECO:0007669"/>
    <property type="project" value="UniProtKB-EC"/>
</dbReference>
<organism evidence="14 15">
    <name type="scientific">Umezawaea endophytica</name>
    <dbReference type="NCBI Taxonomy" id="1654476"/>
    <lineage>
        <taxon>Bacteria</taxon>
        <taxon>Bacillati</taxon>
        <taxon>Actinomycetota</taxon>
        <taxon>Actinomycetes</taxon>
        <taxon>Pseudonocardiales</taxon>
        <taxon>Pseudonocardiaceae</taxon>
        <taxon>Umezawaea</taxon>
    </lineage>
</organism>
<dbReference type="InterPro" id="IPR004255">
    <property type="entry name" value="O-acyltransferase_WSD1_N"/>
</dbReference>
<keyword evidence="9 11" id="KW-0012">Acyltransferase</keyword>
<dbReference type="GO" id="GO:0071731">
    <property type="term" value="P:response to nitric oxide"/>
    <property type="evidence" value="ECO:0007669"/>
    <property type="project" value="TreeGrafter"/>
</dbReference>
<evidence type="ECO:0000256" key="4">
    <source>
        <dbReference type="ARBA" id="ARBA00013244"/>
    </source>
</evidence>
<dbReference type="InterPro" id="IPR045034">
    <property type="entry name" value="O-acyltransferase_WSD1-like"/>
</dbReference>
<dbReference type="InterPro" id="IPR014292">
    <property type="entry name" value="Acyl_transf_WS/DGAT"/>
</dbReference>
<dbReference type="EMBL" id="JANYMP010000053">
    <property type="protein sequence ID" value="MCS7484732.1"/>
    <property type="molecule type" value="Genomic_DNA"/>
</dbReference>
<dbReference type="NCBIfam" id="TIGR02946">
    <property type="entry name" value="acyl_WS_DGAT"/>
    <property type="match status" value="1"/>
</dbReference>
<dbReference type="Gene3D" id="3.30.559.10">
    <property type="entry name" value="Chloramphenicol acetyltransferase-like domain"/>
    <property type="match status" value="1"/>
</dbReference>
<keyword evidence="15" id="KW-1185">Reference proteome</keyword>
<comment type="caution">
    <text evidence="14">The sequence shown here is derived from an EMBL/GenBank/DDBJ whole genome shotgun (WGS) entry which is preliminary data.</text>
</comment>
<keyword evidence="7 11" id="KW-0319">Glycerol metabolism</keyword>
<dbReference type="Pfam" id="PF03007">
    <property type="entry name" value="WS_DGAT_cat"/>
    <property type="match status" value="1"/>
</dbReference>
<dbReference type="InterPro" id="IPR023213">
    <property type="entry name" value="CAT-like_dom_sf"/>
</dbReference>
<dbReference type="PANTHER" id="PTHR31650">
    <property type="entry name" value="O-ACYLTRANSFERASE (WSD1-LIKE) FAMILY PROTEIN"/>
    <property type="match status" value="1"/>
</dbReference>
<comment type="pathway">
    <text evidence="2">Lipid metabolism.</text>
</comment>
<comment type="pathway">
    <text evidence="1 11">Glycerolipid metabolism; triacylglycerol biosynthesis.</text>
</comment>
<comment type="similarity">
    <text evidence="3 11">Belongs to the long-chain O-acyltransferase family.</text>
</comment>
<comment type="catalytic activity">
    <reaction evidence="10 11">
        <text>an acyl-CoA + a 1,2-diacyl-sn-glycerol = a triacyl-sn-glycerol + CoA</text>
        <dbReference type="Rhea" id="RHEA:10868"/>
        <dbReference type="ChEBI" id="CHEBI:17815"/>
        <dbReference type="ChEBI" id="CHEBI:57287"/>
        <dbReference type="ChEBI" id="CHEBI:58342"/>
        <dbReference type="ChEBI" id="CHEBI:64615"/>
        <dbReference type="EC" id="2.3.1.20"/>
    </reaction>
</comment>
<evidence type="ECO:0000313" key="14">
    <source>
        <dbReference type="EMBL" id="MCS7484732.1"/>
    </source>
</evidence>
<gene>
    <name evidence="14" type="ORF">NZH93_48565</name>
</gene>
<evidence type="ECO:0000256" key="7">
    <source>
        <dbReference type="ARBA" id="ARBA00022798"/>
    </source>
</evidence>
<dbReference type="Pfam" id="PF06974">
    <property type="entry name" value="WS_DGAT_C"/>
    <property type="match status" value="1"/>
</dbReference>
<evidence type="ECO:0000313" key="15">
    <source>
        <dbReference type="Proteomes" id="UP001141259"/>
    </source>
</evidence>
<evidence type="ECO:0000256" key="8">
    <source>
        <dbReference type="ARBA" id="ARBA00023098"/>
    </source>
</evidence>
<dbReference type="GO" id="GO:0051701">
    <property type="term" value="P:biological process involved in interaction with host"/>
    <property type="evidence" value="ECO:0007669"/>
    <property type="project" value="TreeGrafter"/>
</dbReference>
<dbReference type="InterPro" id="IPR009721">
    <property type="entry name" value="O-acyltransferase_WSD1_C"/>
</dbReference>
<dbReference type="GO" id="GO:0006071">
    <property type="term" value="P:glycerol metabolic process"/>
    <property type="evidence" value="ECO:0007669"/>
    <property type="project" value="UniProtKB-KW"/>
</dbReference>
<evidence type="ECO:0000256" key="2">
    <source>
        <dbReference type="ARBA" id="ARBA00005189"/>
    </source>
</evidence>
<proteinExistence type="inferred from homology"/>
<keyword evidence="5 11" id="KW-0444">Lipid biosynthesis</keyword>
<dbReference type="GO" id="GO:0001666">
    <property type="term" value="P:response to hypoxia"/>
    <property type="evidence" value="ECO:0007669"/>
    <property type="project" value="TreeGrafter"/>
</dbReference>
<evidence type="ECO:0000256" key="3">
    <source>
        <dbReference type="ARBA" id="ARBA00009587"/>
    </source>
</evidence>
<dbReference type="Proteomes" id="UP001141259">
    <property type="component" value="Unassembled WGS sequence"/>
</dbReference>
<dbReference type="GO" id="GO:0019432">
    <property type="term" value="P:triglyceride biosynthetic process"/>
    <property type="evidence" value="ECO:0007669"/>
    <property type="project" value="TreeGrafter"/>
</dbReference>
<reference evidence="14" key="1">
    <citation type="submission" date="2022-08" db="EMBL/GenBank/DDBJ databases">
        <authorList>
            <person name="Tistechok S."/>
            <person name="Samborskyy M."/>
            <person name="Roman I."/>
        </authorList>
    </citation>
    <scope>NUCLEOTIDE SEQUENCE</scope>
    <source>
        <strain evidence="14">DSM 103496</strain>
    </source>
</reference>
<feature type="domain" description="O-acyltransferase WSD1-like N-terminal" evidence="12">
    <location>
        <begin position="4"/>
        <end position="262"/>
    </location>
</feature>